<reference evidence="1" key="1">
    <citation type="submission" date="2023-03" db="EMBL/GenBank/DDBJ databases">
        <title>Chromosome-scale reference genome and RAD-based genetic map of yellow starthistle (Centaurea solstitialis) reveal putative structural variation and QTLs associated with invader traits.</title>
        <authorList>
            <person name="Reatini B."/>
            <person name="Cang F.A."/>
            <person name="Jiang Q."/>
            <person name="Mckibben M.T.W."/>
            <person name="Barker M.S."/>
            <person name="Rieseberg L.H."/>
            <person name="Dlugosch K.M."/>
        </authorList>
    </citation>
    <scope>NUCLEOTIDE SEQUENCE</scope>
    <source>
        <strain evidence="1">CAN-66</strain>
        <tissue evidence="1">Leaf</tissue>
    </source>
</reference>
<evidence type="ECO:0000313" key="2">
    <source>
        <dbReference type="Proteomes" id="UP001172457"/>
    </source>
</evidence>
<organism evidence="1 2">
    <name type="scientific">Centaurea solstitialis</name>
    <name type="common">yellow star-thistle</name>
    <dbReference type="NCBI Taxonomy" id="347529"/>
    <lineage>
        <taxon>Eukaryota</taxon>
        <taxon>Viridiplantae</taxon>
        <taxon>Streptophyta</taxon>
        <taxon>Embryophyta</taxon>
        <taxon>Tracheophyta</taxon>
        <taxon>Spermatophyta</taxon>
        <taxon>Magnoliopsida</taxon>
        <taxon>eudicotyledons</taxon>
        <taxon>Gunneridae</taxon>
        <taxon>Pentapetalae</taxon>
        <taxon>asterids</taxon>
        <taxon>campanulids</taxon>
        <taxon>Asterales</taxon>
        <taxon>Asteraceae</taxon>
        <taxon>Carduoideae</taxon>
        <taxon>Cardueae</taxon>
        <taxon>Centaureinae</taxon>
        <taxon>Centaurea</taxon>
    </lineage>
</organism>
<accession>A0AA38T4T8</accession>
<dbReference type="PANTHER" id="PTHR47481:SF41">
    <property type="entry name" value="COPIA-LIKE POLYPROTEIN_RETROTRANSPOSON"/>
    <property type="match status" value="1"/>
</dbReference>
<dbReference type="EMBL" id="JARYMX010000004">
    <property type="protein sequence ID" value="KAJ9553554.1"/>
    <property type="molecule type" value="Genomic_DNA"/>
</dbReference>
<dbReference type="Proteomes" id="UP001172457">
    <property type="component" value="Chromosome 4"/>
</dbReference>
<evidence type="ECO:0000313" key="1">
    <source>
        <dbReference type="EMBL" id="KAJ9553554.1"/>
    </source>
</evidence>
<gene>
    <name evidence="1" type="ORF">OSB04_017599</name>
</gene>
<keyword evidence="2" id="KW-1185">Reference proteome</keyword>
<dbReference type="PANTHER" id="PTHR47481">
    <property type="match status" value="1"/>
</dbReference>
<sequence length="288" mass="31611">MQMSRGIFVLADSGLGTEHDFLIQNGDGSRTAKALELDNELRNIVIGDSTIMEYCSRIKGISDLLTNIGSPVSERNLVTYAINGLSPKYDVIATTIRHRSPFPSFLEMRSILTLEEQRMLQNQNRLVQVSHSDTSSLPTILNANHNYWVKVAESAVAEVVVPVAGAVAGSSKADADILQPLMAADGEDGLSSRRHSLPRFSNIVRLILLVGCFQLLNTRLNGPTMFHSNSDKIIRPGPLLLVRSNSLFLVIKPNCNKILLLDSPTHGSGIIFRMQLISQPPYLKLLAP</sequence>
<dbReference type="AlphaFoldDB" id="A0AA38T4T8"/>
<dbReference type="Pfam" id="PF14223">
    <property type="entry name" value="Retrotran_gag_2"/>
    <property type="match status" value="1"/>
</dbReference>
<comment type="caution">
    <text evidence="1">The sequence shown here is derived from an EMBL/GenBank/DDBJ whole genome shotgun (WGS) entry which is preliminary data.</text>
</comment>
<proteinExistence type="predicted"/>
<name>A0AA38T4T8_9ASTR</name>
<protein>
    <submittedName>
        <fullName evidence="1">Uncharacterized protein</fullName>
    </submittedName>
</protein>